<proteinExistence type="predicted"/>
<gene>
    <name evidence="2" type="ORF">FJN17_34115</name>
</gene>
<accession>A0ABZ2F1X6</accession>
<evidence type="ECO:0000313" key="2">
    <source>
        <dbReference type="EMBL" id="WWE88580.1"/>
    </source>
</evidence>
<name>A0ABZ2F1X6_9BRAD</name>
<keyword evidence="3" id="KW-1185">Reference proteome</keyword>
<protein>
    <submittedName>
        <fullName evidence="2">Uncharacterized protein</fullName>
    </submittedName>
</protein>
<sequence>MALFSFKRNLVGKVLGRFNAQSRFENSSKRFEVPEIDPVDWNVEEFRRLLDEPLRLTNESVTYDDTASDVGKSAFTEGESVKEESAEARHPNSDDHRLYSLAEGDALLQTKADDDEILSPVATGDETYGDPSTITPHSQIEPSVEPELASSQANEGQLIGNARPVLVVNIEVALAARVDAVNEWVPTDHPEEKTAHPSLIDVESVTIVEAPFGLLEASSQEVRAPLEDDGPDVYPDNQPILGDVPSSCFPANETVYLPPSAPVASSTAPARNIVADRSGIPLDTLLQKSSEACPADLGDHIALAGDAETDLVLPEASEAFHVLISVLNSETKSAIGGDPESEHFDPPAIYSAESALAVSAPPYAVSSTPAEEADADPIAGGYSPSAPEGGDDVSKLVSPGSDGLDSRDHPFARRSASSIGEVLPEESTALLSTFAVLSSIETQKWDSLMLSDGEATKTVVQDPPIAEAIALPRLRSAPTSSAMEPVEAELALVQHVDKMRAVGITQPRAANAASDAEDLAWLSEASPHKAIFEENVWAAPADRERAIVLRWALRDIRAKRLGLFPLDQHVFQTLLDMGLAELSDGQPILTQAGSAAIAST</sequence>
<feature type="compositionally biased region" description="Basic and acidic residues" evidence="1">
    <location>
        <begin position="79"/>
        <end position="96"/>
    </location>
</feature>
<organism evidence="2 3">
    <name type="scientific">Bradyrhizobium symbiodeficiens</name>
    <dbReference type="NCBI Taxonomy" id="1404367"/>
    <lineage>
        <taxon>Bacteria</taxon>
        <taxon>Pseudomonadati</taxon>
        <taxon>Pseudomonadota</taxon>
        <taxon>Alphaproteobacteria</taxon>
        <taxon>Hyphomicrobiales</taxon>
        <taxon>Nitrobacteraceae</taxon>
        <taxon>Bradyrhizobium</taxon>
    </lineage>
</organism>
<evidence type="ECO:0000313" key="3">
    <source>
        <dbReference type="Proteomes" id="UP000319298"/>
    </source>
</evidence>
<feature type="region of interest" description="Disordered" evidence="1">
    <location>
        <begin position="367"/>
        <end position="418"/>
    </location>
</feature>
<evidence type="ECO:0000256" key="1">
    <source>
        <dbReference type="SAM" id="MobiDB-lite"/>
    </source>
</evidence>
<dbReference type="EMBL" id="CP041090">
    <property type="protein sequence ID" value="WWE88580.1"/>
    <property type="molecule type" value="Genomic_DNA"/>
</dbReference>
<dbReference type="RefSeq" id="WP_334260405.1">
    <property type="nucleotide sequence ID" value="NZ_CP041090.2"/>
</dbReference>
<reference evidence="2 3" key="2">
    <citation type="journal article" date="2020" name="Int. J. Syst. Evol. Microbiol.">
        <title>Description and complete genome sequences of Bradyrhizobium symbiodeficiens sp. nov., a non-symbiotic bacterium associated with legumes native to Canada.</title>
        <authorList>
            <person name="Bromfield E.S.P."/>
            <person name="Cloutier S."/>
            <person name="Nguyen H.D.T."/>
        </authorList>
    </citation>
    <scope>NUCLEOTIDE SEQUENCE [LARGE SCALE GENOMIC DNA]</scope>
    <source>
        <strain evidence="2 3">65S1MB</strain>
    </source>
</reference>
<feature type="region of interest" description="Disordered" evidence="1">
    <location>
        <begin position="121"/>
        <end position="140"/>
    </location>
</feature>
<reference evidence="3" key="1">
    <citation type="submission" date="2019-06" db="EMBL/GenBank/DDBJ databases">
        <title>Whole-Genome Sequence of Bradyrhizobium sp. 3 Strain 65S1MB.</title>
        <authorList>
            <person name="Bromfield E.S.P."/>
            <person name="Cloutier S."/>
            <person name="Nguyen H.D.T."/>
        </authorList>
    </citation>
    <scope>NUCLEOTIDE SEQUENCE [LARGE SCALE GENOMIC DNA]</scope>
    <source>
        <strain evidence="3">65S1MB</strain>
    </source>
</reference>
<dbReference type="Proteomes" id="UP000319298">
    <property type="component" value="Chromosome"/>
</dbReference>
<feature type="region of interest" description="Disordered" evidence="1">
    <location>
        <begin position="76"/>
        <end position="96"/>
    </location>
</feature>
<feature type="compositionally biased region" description="Polar residues" evidence="1">
    <location>
        <begin position="130"/>
        <end position="140"/>
    </location>
</feature>